<gene>
    <name evidence="1" type="ORF">LKD47_03790</name>
    <name evidence="2" type="ORF">OCV43_08340</name>
</gene>
<proteinExistence type="predicted"/>
<dbReference type="EMBL" id="JAJEQW010000002">
    <property type="protein sequence ID" value="MCC2241428.1"/>
    <property type="molecule type" value="Genomic_DNA"/>
</dbReference>
<protein>
    <submittedName>
        <fullName evidence="1">Uncharacterized protein</fullName>
    </submittedName>
</protein>
<dbReference type="Proteomes" id="UP001209666">
    <property type="component" value="Unassembled WGS sequence"/>
</dbReference>
<sequence length="46" mass="5291">MPMILAIFCTLIVVSYELHDRVKLAAEESSKNKIECMEEIYIGDML</sequence>
<dbReference type="RefSeq" id="WP_227700752.1">
    <property type="nucleotide sequence ID" value="NZ_JAJEQW010000002.1"/>
</dbReference>
<reference evidence="2" key="3">
    <citation type="submission" date="2022-09" db="EMBL/GenBank/DDBJ databases">
        <authorList>
            <person name="Hitch T.C.A."/>
        </authorList>
    </citation>
    <scope>NUCLEOTIDE SEQUENCE</scope>
    <source>
        <strain evidence="2">Sanger_19</strain>
    </source>
</reference>
<evidence type="ECO:0000313" key="1">
    <source>
        <dbReference type="EMBL" id="MCC2241428.1"/>
    </source>
</evidence>
<evidence type="ECO:0000313" key="2">
    <source>
        <dbReference type="EMBL" id="MCU6717284.1"/>
    </source>
</evidence>
<dbReference type="AlphaFoldDB" id="A0AAW4W9I2"/>
<reference evidence="2 4" key="1">
    <citation type="journal article" date="2021" name="ISME Commun">
        <title>Automated analysis of genomic sequences facilitates high-throughput and comprehensive description of bacteria.</title>
        <authorList>
            <person name="Hitch T.C.A."/>
        </authorList>
    </citation>
    <scope>NUCLEOTIDE SEQUENCE [LARGE SCALE GENOMIC DNA]</scope>
    <source>
        <strain evidence="2 4">Sanger_19</strain>
    </source>
</reference>
<name>A0AAW4W9I2_9FIRM</name>
<reference evidence="1" key="2">
    <citation type="submission" date="2021-10" db="EMBL/GenBank/DDBJ databases">
        <title>Anaerobic single-cell dispensing facilitates the cultivation of human gut bacteria.</title>
        <authorList>
            <person name="Afrizal A."/>
        </authorList>
    </citation>
    <scope>NUCLEOTIDE SEQUENCE</scope>
    <source>
        <strain evidence="1">CLA-AA-H204</strain>
    </source>
</reference>
<evidence type="ECO:0000313" key="4">
    <source>
        <dbReference type="Proteomes" id="UP001209666"/>
    </source>
</evidence>
<accession>A0AAW4W9I2</accession>
<comment type="caution">
    <text evidence="1">The sequence shown here is derived from an EMBL/GenBank/DDBJ whole genome shotgun (WGS) entry which is preliminary data.</text>
</comment>
<keyword evidence="4" id="KW-1185">Reference proteome</keyword>
<evidence type="ECO:0000313" key="3">
    <source>
        <dbReference type="Proteomes" id="UP001198893"/>
    </source>
</evidence>
<organism evidence="1 3">
    <name type="scientific">Roseburia amylophila</name>
    <dbReference type="NCBI Taxonomy" id="2981794"/>
    <lineage>
        <taxon>Bacteria</taxon>
        <taxon>Bacillati</taxon>
        <taxon>Bacillota</taxon>
        <taxon>Clostridia</taxon>
        <taxon>Lachnospirales</taxon>
        <taxon>Lachnospiraceae</taxon>
        <taxon>Roseburia</taxon>
    </lineage>
</organism>
<dbReference type="EMBL" id="JAOQKI010000010">
    <property type="protein sequence ID" value="MCU6717284.1"/>
    <property type="molecule type" value="Genomic_DNA"/>
</dbReference>
<dbReference type="Proteomes" id="UP001198893">
    <property type="component" value="Unassembled WGS sequence"/>
</dbReference>